<dbReference type="GO" id="GO:0008817">
    <property type="term" value="F:corrinoid adenosyltransferase activity"/>
    <property type="evidence" value="ECO:0007669"/>
    <property type="project" value="UniProtKB-UniRule"/>
</dbReference>
<reference evidence="16" key="2">
    <citation type="submission" date="2023-07" db="EMBL/GenBank/DDBJ databases">
        <title>Whole Genome Sequencing of Colonoscopy isolates.</title>
        <authorList>
            <person name="Surve S.V."/>
            <person name="Valls R.A."/>
            <person name="Barrak K.E."/>
            <person name="Gardner T.B."/>
            <person name="O'Toole G.A."/>
        </authorList>
    </citation>
    <scope>NUCLEOTIDE SEQUENCE</scope>
    <source>
        <strain evidence="16">GP0003</strain>
    </source>
</reference>
<dbReference type="Pfam" id="PF01923">
    <property type="entry name" value="Cob_adeno_trans"/>
    <property type="match status" value="1"/>
</dbReference>
<dbReference type="NCBIfam" id="TIGR00636">
    <property type="entry name" value="PduO_Nterm"/>
    <property type="match status" value="1"/>
</dbReference>
<evidence type="ECO:0000256" key="10">
    <source>
        <dbReference type="ARBA" id="ARBA00033334"/>
    </source>
</evidence>
<comment type="pathway">
    <text evidence="1 14">Cofactor biosynthesis; adenosylcobalamin biosynthesis; adenosylcobalamin from cob(II)yrinate a,c-diamide: step 2/7.</text>
</comment>
<dbReference type="InterPro" id="IPR016030">
    <property type="entry name" value="CblAdoTrfase-like"/>
</dbReference>
<dbReference type="RefSeq" id="WP_049161433.1">
    <property type="nucleotide sequence ID" value="NZ_BOPQ01000004.1"/>
</dbReference>
<dbReference type="SUPFAM" id="SSF89028">
    <property type="entry name" value="Cobalamin adenosyltransferase-like"/>
    <property type="match status" value="1"/>
</dbReference>
<accession>A0A6B2G1N4</accession>
<comment type="catalytic activity">
    <reaction evidence="13 14">
        <text>2 cob(II)alamin + reduced [electron-transfer flavoprotein] + 2 ATP = 2 adenosylcob(III)alamin + 2 triphosphate + oxidized [electron-transfer flavoprotein] + 3 H(+)</text>
        <dbReference type="Rhea" id="RHEA:28671"/>
        <dbReference type="Rhea" id="RHEA-COMP:10685"/>
        <dbReference type="Rhea" id="RHEA-COMP:10686"/>
        <dbReference type="ChEBI" id="CHEBI:15378"/>
        <dbReference type="ChEBI" id="CHEBI:16304"/>
        <dbReference type="ChEBI" id="CHEBI:18036"/>
        <dbReference type="ChEBI" id="CHEBI:18408"/>
        <dbReference type="ChEBI" id="CHEBI:30616"/>
        <dbReference type="ChEBI" id="CHEBI:57692"/>
        <dbReference type="ChEBI" id="CHEBI:58307"/>
        <dbReference type="EC" id="2.5.1.17"/>
    </reaction>
</comment>
<dbReference type="EMBL" id="JAADJO010000017">
    <property type="protein sequence ID" value="NDJ74308.1"/>
    <property type="molecule type" value="Genomic_DNA"/>
</dbReference>
<evidence type="ECO:0000259" key="15">
    <source>
        <dbReference type="Pfam" id="PF01923"/>
    </source>
</evidence>
<protein>
    <recommendedName>
        <fullName evidence="4 14">Corrinoid adenosyltransferase</fullName>
        <ecNumber evidence="3 14">2.5.1.17</ecNumber>
    </recommendedName>
    <alternativeName>
        <fullName evidence="9 14">Cob(II)alamin adenosyltransferase</fullName>
    </alternativeName>
    <alternativeName>
        <fullName evidence="11 14">Cob(II)yrinic acid a,c-diamide adenosyltransferase</fullName>
    </alternativeName>
    <alternativeName>
        <fullName evidence="10 14">Cobinamide/cobalamin adenosyltransferase</fullName>
    </alternativeName>
</protein>
<dbReference type="InterPro" id="IPR029499">
    <property type="entry name" value="PduO-typ"/>
</dbReference>
<evidence type="ECO:0000256" key="8">
    <source>
        <dbReference type="ARBA" id="ARBA00022840"/>
    </source>
</evidence>
<evidence type="ECO:0000256" key="2">
    <source>
        <dbReference type="ARBA" id="ARBA00007487"/>
    </source>
</evidence>
<evidence type="ECO:0000256" key="11">
    <source>
        <dbReference type="ARBA" id="ARBA00033354"/>
    </source>
</evidence>
<dbReference type="UniPathway" id="UPA00148">
    <property type="reaction ID" value="UER00233"/>
</dbReference>
<evidence type="ECO:0000256" key="9">
    <source>
        <dbReference type="ARBA" id="ARBA00031529"/>
    </source>
</evidence>
<dbReference type="PANTHER" id="PTHR12213">
    <property type="entry name" value="CORRINOID ADENOSYLTRANSFERASE"/>
    <property type="match status" value="1"/>
</dbReference>
<dbReference type="InterPro" id="IPR036451">
    <property type="entry name" value="CblAdoTrfase-like_sf"/>
</dbReference>
<dbReference type="GO" id="GO:0009236">
    <property type="term" value="P:cobalamin biosynthetic process"/>
    <property type="evidence" value="ECO:0007669"/>
    <property type="project" value="UniProtKB-UniRule"/>
</dbReference>
<evidence type="ECO:0000256" key="6">
    <source>
        <dbReference type="ARBA" id="ARBA00022679"/>
    </source>
</evidence>
<name>A0A6B2G1N4_9LACO</name>
<feature type="domain" description="Cobalamin adenosyltransferase-like" evidence="15">
    <location>
        <begin position="5"/>
        <end position="166"/>
    </location>
</feature>
<evidence type="ECO:0000256" key="13">
    <source>
        <dbReference type="ARBA" id="ARBA00048692"/>
    </source>
</evidence>
<evidence type="ECO:0000313" key="16">
    <source>
        <dbReference type="EMBL" id="MDO6361827.1"/>
    </source>
</evidence>
<proteinExistence type="inferred from homology"/>
<comment type="catalytic activity">
    <reaction evidence="12 14">
        <text>2 cob(II)yrinate a,c diamide + reduced [electron-transfer flavoprotein] + 2 ATP = 2 adenosylcob(III)yrinate a,c-diamide + 2 triphosphate + oxidized [electron-transfer flavoprotein] + 3 H(+)</text>
        <dbReference type="Rhea" id="RHEA:11528"/>
        <dbReference type="Rhea" id="RHEA-COMP:10685"/>
        <dbReference type="Rhea" id="RHEA-COMP:10686"/>
        <dbReference type="ChEBI" id="CHEBI:15378"/>
        <dbReference type="ChEBI" id="CHEBI:18036"/>
        <dbReference type="ChEBI" id="CHEBI:30616"/>
        <dbReference type="ChEBI" id="CHEBI:57692"/>
        <dbReference type="ChEBI" id="CHEBI:58307"/>
        <dbReference type="ChEBI" id="CHEBI:58503"/>
        <dbReference type="ChEBI" id="CHEBI:58537"/>
        <dbReference type="EC" id="2.5.1.17"/>
    </reaction>
</comment>
<evidence type="ECO:0000256" key="5">
    <source>
        <dbReference type="ARBA" id="ARBA00022573"/>
    </source>
</evidence>
<comment type="caution">
    <text evidence="17">The sequence shown here is derived from an EMBL/GenBank/DDBJ whole genome shotgun (WGS) entry which is preliminary data.</text>
</comment>
<evidence type="ECO:0000313" key="17">
    <source>
        <dbReference type="EMBL" id="NDJ74308.1"/>
    </source>
</evidence>
<comment type="similarity">
    <text evidence="2 14">Belongs to the Cob(I)alamin adenosyltransferase family.</text>
</comment>
<evidence type="ECO:0000256" key="4">
    <source>
        <dbReference type="ARBA" id="ARBA00020963"/>
    </source>
</evidence>
<keyword evidence="5 14" id="KW-0169">Cobalamin biosynthesis</keyword>
<dbReference type="PANTHER" id="PTHR12213:SF0">
    <property type="entry name" value="CORRINOID ADENOSYLTRANSFERASE MMAB"/>
    <property type="match status" value="1"/>
</dbReference>
<dbReference type="Gene3D" id="1.20.1200.10">
    <property type="entry name" value="Cobalamin adenosyltransferase-like"/>
    <property type="match status" value="1"/>
</dbReference>
<sequence length="178" mass="20514">MTLKIYTKVGDQGKTKQVSGKMVPKYDLQIETLGNLDELQSYLGVTIANLSDNCQVLKDELQKRQKELYQFQADIVVRRHQEITPDKVKELESRIDKITQQYPRIPAFILPGGSITAANLQYSRTLARRAERSLVELNDKKQPISPFNLEYINRLSDYLFTLARYANVLDGYQEVKSK</sequence>
<organism evidence="17">
    <name type="scientific">Lactobacillus paragasseri</name>
    <dbReference type="NCBI Taxonomy" id="2107999"/>
    <lineage>
        <taxon>Bacteria</taxon>
        <taxon>Bacillati</taxon>
        <taxon>Bacillota</taxon>
        <taxon>Bacilli</taxon>
        <taxon>Lactobacillales</taxon>
        <taxon>Lactobacillaceae</taxon>
        <taxon>Lactobacillus</taxon>
    </lineage>
</organism>
<evidence type="ECO:0000256" key="3">
    <source>
        <dbReference type="ARBA" id="ARBA00012454"/>
    </source>
</evidence>
<evidence type="ECO:0000256" key="7">
    <source>
        <dbReference type="ARBA" id="ARBA00022741"/>
    </source>
</evidence>
<dbReference type="GO" id="GO:0005524">
    <property type="term" value="F:ATP binding"/>
    <property type="evidence" value="ECO:0007669"/>
    <property type="project" value="UniProtKB-UniRule"/>
</dbReference>
<reference evidence="17" key="1">
    <citation type="submission" date="2020-01" db="EMBL/GenBank/DDBJ databases">
        <title>Vaginal microbiome of pregnant Indian women: Insights into the genome of dominants Lactobacillus species.</title>
        <authorList>
            <person name="Das B."/>
            <person name="Mehta O."/>
            <person name="Ghosh T.S."/>
            <person name="Kothidar A."/>
            <person name="Gowtham M.R."/>
            <person name="Mitra R."/>
            <person name="Kshetrapal P."/>
            <person name="Wadhwa N."/>
            <person name="Thiruvengadam R."/>
            <person name="Nair G.B."/>
            <person name="Bhatnagar S."/>
            <person name="Das B."/>
        </authorList>
    </citation>
    <scope>NUCLEOTIDE SEQUENCE</scope>
    <source>
        <strain evidence="17">Indica</strain>
    </source>
</reference>
<evidence type="ECO:0000256" key="1">
    <source>
        <dbReference type="ARBA" id="ARBA00005121"/>
    </source>
</evidence>
<gene>
    <name evidence="17" type="ORF">GWG61_07445</name>
    <name evidence="16" type="ORF">Q4436_06790</name>
</gene>
<keyword evidence="8 14" id="KW-0067">ATP-binding</keyword>
<dbReference type="EC" id="2.5.1.17" evidence="3 14"/>
<dbReference type="AlphaFoldDB" id="A0A6B2G1N4"/>
<dbReference type="Proteomes" id="UP001169713">
    <property type="component" value="Unassembled WGS sequence"/>
</dbReference>
<keyword evidence="7 14" id="KW-0547">Nucleotide-binding</keyword>
<evidence type="ECO:0000256" key="12">
    <source>
        <dbReference type="ARBA" id="ARBA00048555"/>
    </source>
</evidence>
<evidence type="ECO:0000256" key="14">
    <source>
        <dbReference type="RuleBase" id="RU366026"/>
    </source>
</evidence>
<dbReference type="EMBL" id="JAUONS010000005">
    <property type="protein sequence ID" value="MDO6361827.1"/>
    <property type="molecule type" value="Genomic_DNA"/>
</dbReference>
<keyword evidence="6 14" id="KW-0808">Transferase</keyword>